<keyword evidence="2" id="KW-1185">Reference proteome</keyword>
<evidence type="ECO:0000313" key="2">
    <source>
        <dbReference type="Proteomes" id="UP000789702"/>
    </source>
</evidence>
<organism evidence="1 2">
    <name type="scientific">Dentiscutata heterogama</name>
    <dbReference type="NCBI Taxonomy" id="1316150"/>
    <lineage>
        <taxon>Eukaryota</taxon>
        <taxon>Fungi</taxon>
        <taxon>Fungi incertae sedis</taxon>
        <taxon>Mucoromycota</taxon>
        <taxon>Glomeromycotina</taxon>
        <taxon>Glomeromycetes</taxon>
        <taxon>Diversisporales</taxon>
        <taxon>Gigasporaceae</taxon>
        <taxon>Dentiscutata</taxon>
    </lineage>
</organism>
<protein>
    <submittedName>
        <fullName evidence="1">14253_t:CDS:1</fullName>
    </submittedName>
</protein>
<reference evidence="1" key="1">
    <citation type="submission" date="2021-06" db="EMBL/GenBank/DDBJ databases">
        <authorList>
            <person name="Kallberg Y."/>
            <person name="Tangrot J."/>
            <person name="Rosling A."/>
        </authorList>
    </citation>
    <scope>NUCLEOTIDE SEQUENCE</scope>
    <source>
        <strain evidence="1">IL203A</strain>
    </source>
</reference>
<dbReference type="Proteomes" id="UP000789702">
    <property type="component" value="Unassembled WGS sequence"/>
</dbReference>
<feature type="non-terminal residue" evidence="1">
    <location>
        <position position="1"/>
    </location>
</feature>
<sequence length="54" mass="6541">SASEEKNKKKTQMRHHIAKKLSKTKESELTEQELNEENDIHFEFDILPNHLRFY</sequence>
<name>A0ACA9M5X7_9GLOM</name>
<dbReference type="EMBL" id="CAJVPU010007373">
    <property type="protein sequence ID" value="CAG8571908.1"/>
    <property type="molecule type" value="Genomic_DNA"/>
</dbReference>
<evidence type="ECO:0000313" key="1">
    <source>
        <dbReference type="EMBL" id="CAG8571908.1"/>
    </source>
</evidence>
<proteinExistence type="predicted"/>
<accession>A0ACA9M5X7</accession>
<gene>
    <name evidence="1" type="ORF">DHETER_LOCUS6098</name>
</gene>
<comment type="caution">
    <text evidence="1">The sequence shown here is derived from an EMBL/GenBank/DDBJ whole genome shotgun (WGS) entry which is preliminary data.</text>
</comment>